<dbReference type="RefSeq" id="WP_261295212.1">
    <property type="nucleotide sequence ID" value="NZ_JANQBK010000014.1"/>
</dbReference>
<keyword evidence="3" id="KW-1185">Reference proteome</keyword>
<dbReference type="Pfam" id="PF08281">
    <property type="entry name" value="Sigma70_r4_2"/>
    <property type="match status" value="1"/>
</dbReference>
<sequence>MITQRRYRAAVTGLPEPARAIFLLHRREGLSYEQIAALRDLSIVDVERQIAEAIYRLMRALEDVADPPAVDKAGD</sequence>
<comment type="caution">
    <text evidence="2">The sequence shown here is derived from an EMBL/GenBank/DDBJ whole genome shotgun (WGS) entry which is preliminary data.</text>
</comment>
<evidence type="ECO:0000259" key="1">
    <source>
        <dbReference type="Pfam" id="PF08281"/>
    </source>
</evidence>
<accession>A0ABV7SR42</accession>
<protein>
    <submittedName>
        <fullName evidence="2">Sigma-70 region 4 domain-containing protein</fullName>
    </submittedName>
</protein>
<evidence type="ECO:0000313" key="3">
    <source>
        <dbReference type="Proteomes" id="UP001595713"/>
    </source>
</evidence>
<dbReference type="InterPro" id="IPR036388">
    <property type="entry name" value="WH-like_DNA-bd_sf"/>
</dbReference>
<organism evidence="2 3">
    <name type="scientific">Sphingomonas hylomeconis</name>
    <dbReference type="NCBI Taxonomy" id="1395958"/>
    <lineage>
        <taxon>Bacteria</taxon>
        <taxon>Pseudomonadati</taxon>
        <taxon>Pseudomonadota</taxon>
        <taxon>Alphaproteobacteria</taxon>
        <taxon>Sphingomonadales</taxon>
        <taxon>Sphingomonadaceae</taxon>
        <taxon>Sphingomonas</taxon>
    </lineage>
</organism>
<gene>
    <name evidence="2" type="ORF">ACFONA_03610</name>
</gene>
<reference evidence="3" key="1">
    <citation type="journal article" date="2019" name="Int. J. Syst. Evol. Microbiol.">
        <title>The Global Catalogue of Microorganisms (GCM) 10K type strain sequencing project: providing services to taxonomists for standard genome sequencing and annotation.</title>
        <authorList>
            <consortium name="The Broad Institute Genomics Platform"/>
            <consortium name="The Broad Institute Genome Sequencing Center for Infectious Disease"/>
            <person name="Wu L."/>
            <person name="Ma J."/>
        </authorList>
    </citation>
    <scope>NUCLEOTIDE SEQUENCE [LARGE SCALE GENOMIC DNA]</scope>
    <source>
        <strain evidence="3">KCTC 42739</strain>
    </source>
</reference>
<dbReference type="InterPro" id="IPR013324">
    <property type="entry name" value="RNA_pol_sigma_r3/r4-like"/>
</dbReference>
<dbReference type="InterPro" id="IPR013249">
    <property type="entry name" value="RNA_pol_sigma70_r4_t2"/>
</dbReference>
<proteinExistence type="predicted"/>
<dbReference type="Proteomes" id="UP001595713">
    <property type="component" value="Unassembled WGS sequence"/>
</dbReference>
<evidence type="ECO:0000313" key="2">
    <source>
        <dbReference type="EMBL" id="MFC3579241.1"/>
    </source>
</evidence>
<dbReference type="SUPFAM" id="SSF88659">
    <property type="entry name" value="Sigma3 and sigma4 domains of RNA polymerase sigma factors"/>
    <property type="match status" value="1"/>
</dbReference>
<feature type="domain" description="RNA polymerase sigma factor 70 region 4 type 2" evidence="1">
    <location>
        <begin position="5"/>
        <end position="56"/>
    </location>
</feature>
<dbReference type="Gene3D" id="1.10.10.10">
    <property type="entry name" value="Winged helix-like DNA-binding domain superfamily/Winged helix DNA-binding domain"/>
    <property type="match status" value="1"/>
</dbReference>
<name>A0ABV7SR42_9SPHN</name>
<dbReference type="EMBL" id="JBHRXP010000001">
    <property type="protein sequence ID" value="MFC3579241.1"/>
    <property type="molecule type" value="Genomic_DNA"/>
</dbReference>